<dbReference type="PROSITE" id="PS00856">
    <property type="entry name" value="GUANYLATE_KINASE_1"/>
    <property type="match status" value="1"/>
</dbReference>
<evidence type="ECO:0000256" key="3">
    <source>
        <dbReference type="ARBA" id="ARBA00016296"/>
    </source>
</evidence>
<feature type="domain" description="Guanylate kinase-like" evidence="10">
    <location>
        <begin position="3"/>
        <end position="181"/>
    </location>
</feature>
<evidence type="ECO:0000256" key="9">
    <source>
        <dbReference type="HAMAP-Rule" id="MF_00328"/>
    </source>
</evidence>
<dbReference type="RefSeq" id="WP_354599918.1">
    <property type="nucleotide sequence ID" value="NZ_JBEWZI010000003.1"/>
</dbReference>
<keyword evidence="12" id="KW-1185">Reference proteome</keyword>
<comment type="similarity">
    <text evidence="1 9">Belongs to the guanylate kinase family.</text>
</comment>
<dbReference type="GO" id="GO:0004385">
    <property type="term" value="F:GMP kinase activity"/>
    <property type="evidence" value="ECO:0007669"/>
    <property type="project" value="UniProtKB-EC"/>
</dbReference>
<comment type="caution">
    <text evidence="11">The sequence shown here is derived from an EMBL/GenBank/DDBJ whole genome shotgun (WGS) entry which is preliminary data.</text>
</comment>
<keyword evidence="6 9" id="KW-0418">Kinase</keyword>
<keyword evidence="9" id="KW-0963">Cytoplasm</keyword>
<evidence type="ECO:0000256" key="4">
    <source>
        <dbReference type="ARBA" id="ARBA00022679"/>
    </source>
</evidence>
<keyword evidence="5 9" id="KW-0547">Nucleotide-binding</keyword>
<dbReference type="InterPro" id="IPR027417">
    <property type="entry name" value="P-loop_NTPase"/>
</dbReference>
<evidence type="ECO:0000259" key="10">
    <source>
        <dbReference type="PROSITE" id="PS50052"/>
    </source>
</evidence>
<sequence>MAGSLFIVAAPSGAGKTTLVRGLLSRDAAVRLSVSYTTRAPRDGEVNGVAYNFTDATDFQARRDRGEFLEWAEVHGNFYATSRQWLEDQLAGGHDVLLEIDCQGAEQVRQIFPQAVSIFILPPSFEVLEKRLRGRGTDSEEVIALRLTGARDEMRQVDRFDYVIINNDLQVALDELSTVVRAARLRTPLMRLRNPASFLPAV</sequence>
<dbReference type="EMBL" id="JBEWZI010000003">
    <property type="protein sequence ID" value="MET7013458.1"/>
    <property type="molecule type" value="Genomic_DNA"/>
</dbReference>
<dbReference type="SUPFAM" id="SSF52540">
    <property type="entry name" value="P-loop containing nucleoside triphosphate hydrolases"/>
    <property type="match status" value="1"/>
</dbReference>
<proteinExistence type="inferred from homology"/>
<feature type="binding site" evidence="9">
    <location>
        <begin position="10"/>
        <end position="17"/>
    </location>
    <ligand>
        <name>ATP</name>
        <dbReference type="ChEBI" id="CHEBI:30616"/>
    </ligand>
</feature>
<evidence type="ECO:0000256" key="2">
    <source>
        <dbReference type="ARBA" id="ARBA00012961"/>
    </source>
</evidence>
<protein>
    <recommendedName>
        <fullName evidence="3 9">Guanylate kinase</fullName>
        <ecNumber evidence="2 9">2.7.4.8</ecNumber>
    </recommendedName>
    <alternativeName>
        <fullName evidence="8 9">GMP kinase</fullName>
    </alternativeName>
</protein>
<dbReference type="NCBIfam" id="TIGR03263">
    <property type="entry name" value="guanyl_kin"/>
    <property type="match status" value="1"/>
</dbReference>
<dbReference type="PROSITE" id="PS50052">
    <property type="entry name" value="GUANYLATE_KINASE_2"/>
    <property type="match status" value="1"/>
</dbReference>
<accession>A0ABV2TIT9</accession>
<dbReference type="EC" id="2.7.4.8" evidence="2 9"/>
<evidence type="ECO:0000256" key="6">
    <source>
        <dbReference type="ARBA" id="ARBA00022777"/>
    </source>
</evidence>
<comment type="function">
    <text evidence="9">Essential for recycling GMP and indirectly, cGMP.</text>
</comment>
<reference evidence="11 12" key="1">
    <citation type="submission" date="2024-07" db="EMBL/GenBank/DDBJ databases">
        <title>Uliginosibacterium flavum JJ3220;KACC:17644.</title>
        <authorList>
            <person name="Kim M.K."/>
        </authorList>
    </citation>
    <scope>NUCLEOTIDE SEQUENCE [LARGE SCALE GENOMIC DNA]</scope>
    <source>
        <strain evidence="11 12">KACC:17644</strain>
    </source>
</reference>
<evidence type="ECO:0000256" key="1">
    <source>
        <dbReference type="ARBA" id="ARBA00005790"/>
    </source>
</evidence>
<comment type="catalytic activity">
    <reaction evidence="9">
        <text>GMP + ATP = GDP + ADP</text>
        <dbReference type="Rhea" id="RHEA:20780"/>
        <dbReference type="ChEBI" id="CHEBI:30616"/>
        <dbReference type="ChEBI" id="CHEBI:58115"/>
        <dbReference type="ChEBI" id="CHEBI:58189"/>
        <dbReference type="ChEBI" id="CHEBI:456216"/>
        <dbReference type="EC" id="2.7.4.8"/>
    </reaction>
</comment>
<dbReference type="SMART" id="SM00072">
    <property type="entry name" value="GuKc"/>
    <property type="match status" value="1"/>
</dbReference>
<dbReference type="InterPro" id="IPR017665">
    <property type="entry name" value="Guanylate_kinase"/>
</dbReference>
<dbReference type="CDD" id="cd00071">
    <property type="entry name" value="GMPK"/>
    <property type="match status" value="1"/>
</dbReference>
<evidence type="ECO:0000256" key="5">
    <source>
        <dbReference type="ARBA" id="ARBA00022741"/>
    </source>
</evidence>
<dbReference type="HAMAP" id="MF_00328">
    <property type="entry name" value="Guanylate_kinase"/>
    <property type="match status" value="1"/>
</dbReference>
<dbReference type="InterPro" id="IPR020590">
    <property type="entry name" value="Guanylate_kinase_CS"/>
</dbReference>
<keyword evidence="7 9" id="KW-0067">ATP-binding</keyword>
<dbReference type="Gene3D" id="3.40.50.300">
    <property type="entry name" value="P-loop containing nucleotide triphosphate hydrolases"/>
    <property type="match status" value="1"/>
</dbReference>
<gene>
    <name evidence="9 11" type="primary">gmk</name>
    <name evidence="11" type="ORF">ABXR19_04600</name>
</gene>
<evidence type="ECO:0000256" key="7">
    <source>
        <dbReference type="ARBA" id="ARBA00022840"/>
    </source>
</evidence>
<name>A0ABV2TIT9_9RHOO</name>
<dbReference type="InterPro" id="IPR008144">
    <property type="entry name" value="Guanylate_kin-like_dom"/>
</dbReference>
<evidence type="ECO:0000313" key="11">
    <source>
        <dbReference type="EMBL" id="MET7013458.1"/>
    </source>
</evidence>
<organism evidence="11 12">
    <name type="scientific">Uliginosibacterium flavum</name>
    <dbReference type="NCBI Taxonomy" id="1396831"/>
    <lineage>
        <taxon>Bacteria</taxon>
        <taxon>Pseudomonadati</taxon>
        <taxon>Pseudomonadota</taxon>
        <taxon>Betaproteobacteria</taxon>
        <taxon>Rhodocyclales</taxon>
        <taxon>Zoogloeaceae</taxon>
        <taxon>Uliginosibacterium</taxon>
    </lineage>
</organism>
<dbReference type="Proteomes" id="UP001549691">
    <property type="component" value="Unassembled WGS sequence"/>
</dbReference>
<dbReference type="PANTHER" id="PTHR23117">
    <property type="entry name" value="GUANYLATE KINASE-RELATED"/>
    <property type="match status" value="1"/>
</dbReference>
<dbReference type="Pfam" id="PF00625">
    <property type="entry name" value="Guanylate_kin"/>
    <property type="match status" value="1"/>
</dbReference>
<keyword evidence="4 9" id="KW-0808">Transferase</keyword>
<evidence type="ECO:0000256" key="8">
    <source>
        <dbReference type="ARBA" id="ARBA00030128"/>
    </source>
</evidence>
<dbReference type="PANTHER" id="PTHR23117:SF13">
    <property type="entry name" value="GUANYLATE KINASE"/>
    <property type="match status" value="1"/>
</dbReference>
<dbReference type="InterPro" id="IPR008145">
    <property type="entry name" value="GK/Ca_channel_bsu"/>
</dbReference>
<comment type="subcellular location">
    <subcellularLocation>
        <location evidence="9">Cytoplasm</location>
    </subcellularLocation>
</comment>
<evidence type="ECO:0000313" key="12">
    <source>
        <dbReference type="Proteomes" id="UP001549691"/>
    </source>
</evidence>
<dbReference type="Gene3D" id="3.30.63.10">
    <property type="entry name" value="Guanylate Kinase phosphate binding domain"/>
    <property type="match status" value="1"/>
</dbReference>